<dbReference type="SUPFAM" id="SSF53187">
    <property type="entry name" value="Zn-dependent exopeptidases"/>
    <property type="match status" value="1"/>
</dbReference>
<reference evidence="2" key="1">
    <citation type="submission" date="2020-08" db="EMBL/GenBank/DDBJ databases">
        <title>Genome public.</title>
        <authorList>
            <person name="Liu C."/>
            <person name="Sun Q."/>
        </authorList>
    </citation>
    <scope>NUCLEOTIDE SEQUENCE</scope>
    <source>
        <strain evidence="2">NSJ-53</strain>
    </source>
</reference>
<feature type="domain" description="Peptidase M20 dimerisation" evidence="1">
    <location>
        <begin position="190"/>
        <end position="278"/>
    </location>
</feature>
<keyword evidence="3" id="KW-1185">Reference proteome</keyword>
<dbReference type="InterPro" id="IPR052030">
    <property type="entry name" value="Peptidase_M20/M20A_hydrolases"/>
</dbReference>
<dbReference type="InterPro" id="IPR011650">
    <property type="entry name" value="Peptidase_M20_dimer"/>
</dbReference>
<dbReference type="SUPFAM" id="SSF55031">
    <property type="entry name" value="Bacterial exopeptidase dimerisation domain"/>
    <property type="match status" value="1"/>
</dbReference>
<sequence>MDKQAALRVIDEQQDFVIGVSDRIWATPETNFQEKASAKTLCAALRQAGFAVEEGVADIPTAFTGTFGAGRPVIGILGEYDALSGLSQEGGCPEKKPLVEGGHGHGCGHNSLGSGSLAAAIAVKAYLEGTGKSGTVIYFGCPAEEGGSGKAYMARAGLFSGVDIALTWHPMSVNCIASGSCLANYEVAYHFSGIAAHASSAPHLGRSALDAVELMNVGCQFLREHIIPEARIHYAITNAGGISANVVQPEAEVVYLIRAPKIEEVEPIYQRVNDIAKGAALMTGTTLKARFIKGTSNTVPNGVLERVMHENFAALPLPQYTEEERAFAAKLIENFAEGRELHDTAEVYCPEFKEALRSYQAREGVSINNFLLPQVSYDTVSPGSTDVGDVSWVCPVGQVYTACSPATIALHSWAYTACGNTSFAHKGLLLAAKVMAASAIDLLENPDLVEKAQAEHRHQLGGSVYRCPIPEGVSPKLD</sequence>
<evidence type="ECO:0000313" key="3">
    <source>
        <dbReference type="Proteomes" id="UP000623172"/>
    </source>
</evidence>
<protein>
    <submittedName>
        <fullName evidence="2">Amidohydrolase</fullName>
    </submittedName>
</protein>
<dbReference type="GO" id="GO:0005737">
    <property type="term" value="C:cytoplasm"/>
    <property type="evidence" value="ECO:0007669"/>
    <property type="project" value="TreeGrafter"/>
</dbReference>
<dbReference type="InterPro" id="IPR017145">
    <property type="entry name" value="Aminobenzoyl-glu_utiliz_pB"/>
</dbReference>
<organism evidence="2 3">
    <name type="scientific">Gehongia tenuis</name>
    <dbReference type="NCBI Taxonomy" id="2763655"/>
    <lineage>
        <taxon>Bacteria</taxon>
        <taxon>Bacillati</taxon>
        <taxon>Bacillota</taxon>
        <taxon>Clostridia</taxon>
        <taxon>Christensenellales</taxon>
        <taxon>Christensenellaceae</taxon>
        <taxon>Gehongia</taxon>
    </lineage>
</organism>
<evidence type="ECO:0000313" key="2">
    <source>
        <dbReference type="EMBL" id="MBC8530300.1"/>
    </source>
</evidence>
<dbReference type="Proteomes" id="UP000623172">
    <property type="component" value="Unassembled WGS sequence"/>
</dbReference>
<dbReference type="RefSeq" id="WP_249314193.1">
    <property type="nucleotide sequence ID" value="NZ_JACRSR010000001.1"/>
</dbReference>
<dbReference type="InterPro" id="IPR017439">
    <property type="entry name" value="Amidohydrolase"/>
</dbReference>
<dbReference type="FunFam" id="3.30.70.360:FF:000004">
    <property type="entry name" value="Peptidase M20 domain-containing protein 2"/>
    <property type="match status" value="1"/>
</dbReference>
<dbReference type="GO" id="GO:0046657">
    <property type="term" value="P:folic acid catabolic process"/>
    <property type="evidence" value="ECO:0007669"/>
    <property type="project" value="TreeGrafter"/>
</dbReference>
<accession>A0A926HP44</accession>
<dbReference type="Gene3D" id="3.30.70.360">
    <property type="match status" value="1"/>
</dbReference>
<dbReference type="PANTHER" id="PTHR30575:SF0">
    <property type="entry name" value="XAA-ARG DIPEPTIDASE"/>
    <property type="match status" value="1"/>
</dbReference>
<comment type="caution">
    <text evidence="2">The sequence shown here is derived from an EMBL/GenBank/DDBJ whole genome shotgun (WGS) entry which is preliminary data.</text>
</comment>
<dbReference type="Pfam" id="PF01546">
    <property type="entry name" value="Peptidase_M20"/>
    <property type="match status" value="1"/>
</dbReference>
<dbReference type="Pfam" id="PF07687">
    <property type="entry name" value="M20_dimer"/>
    <property type="match status" value="1"/>
</dbReference>
<dbReference type="CDD" id="cd05673">
    <property type="entry name" value="M20_Acy1L2_AbgB"/>
    <property type="match status" value="1"/>
</dbReference>
<proteinExistence type="predicted"/>
<dbReference type="Gene3D" id="3.40.630.10">
    <property type="entry name" value="Zn peptidases"/>
    <property type="match status" value="1"/>
</dbReference>
<dbReference type="EMBL" id="JACRSR010000001">
    <property type="protein sequence ID" value="MBC8530300.1"/>
    <property type="molecule type" value="Genomic_DNA"/>
</dbReference>
<evidence type="ECO:0000259" key="1">
    <source>
        <dbReference type="Pfam" id="PF07687"/>
    </source>
</evidence>
<dbReference type="PIRSF" id="PIRSF037227">
    <property type="entry name" value="Aminobenzoyl-glu_utiliz_pB"/>
    <property type="match status" value="1"/>
</dbReference>
<gene>
    <name evidence="2" type="ORF">H8696_00370</name>
</gene>
<dbReference type="NCBIfam" id="TIGR01891">
    <property type="entry name" value="amidohydrolases"/>
    <property type="match status" value="1"/>
</dbReference>
<dbReference type="AlphaFoldDB" id="A0A926HP44"/>
<dbReference type="InterPro" id="IPR002933">
    <property type="entry name" value="Peptidase_M20"/>
</dbReference>
<dbReference type="PANTHER" id="PTHR30575">
    <property type="entry name" value="PEPTIDASE M20"/>
    <property type="match status" value="1"/>
</dbReference>
<dbReference type="InterPro" id="IPR036264">
    <property type="entry name" value="Bact_exopeptidase_dim_dom"/>
</dbReference>
<name>A0A926HP44_9FIRM</name>
<dbReference type="GO" id="GO:0016805">
    <property type="term" value="F:dipeptidase activity"/>
    <property type="evidence" value="ECO:0007669"/>
    <property type="project" value="TreeGrafter"/>
</dbReference>
<dbReference type="GO" id="GO:0071713">
    <property type="term" value="F:para-aminobenzoyl-glutamate hydrolase activity"/>
    <property type="evidence" value="ECO:0007669"/>
    <property type="project" value="TreeGrafter"/>
</dbReference>